<dbReference type="InterPro" id="IPR012296">
    <property type="entry name" value="Nuclease_put_TT1808"/>
</dbReference>
<keyword evidence="2" id="KW-0378">Hydrolase</keyword>
<accession>A0ABY7RS84</accession>
<dbReference type="EMBL" id="CP046617">
    <property type="protein sequence ID" value="WCM40238.1"/>
    <property type="molecule type" value="Genomic_DNA"/>
</dbReference>
<gene>
    <name evidence="2" type="ORF">GO600_09135</name>
</gene>
<sequence>MVKRPRPFTVEEFHRLAEAGILHEDDRVELIRGEILEMSPIGSRHAAAVNRLARLFIQALGNRAIVSIQNPVRLGKDSEPQPDLALLKTRADDYAHDLPQAGDVLLLAEVADTSLTYDLEVKLPLYAQHGIPEVWVVDLLGERVLVFRHPQGESYGETLTEGPEGSLTPLLLPEVSFPARLVLLKP</sequence>
<evidence type="ECO:0000313" key="2">
    <source>
        <dbReference type="EMBL" id="WCM40238.1"/>
    </source>
</evidence>
<evidence type="ECO:0000313" key="3">
    <source>
        <dbReference type="Proteomes" id="UP001317488"/>
    </source>
</evidence>
<dbReference type="CDD" id="cd06260">
    <property type="entry name" value="DUF820-like"/>
    <property type="match status" value="1"/>
</dbReference>
<dbReference type="InterPro" id="IPR008538">
    <property type="entry name" value="Uma2"/>
</dbReference>
<keyword evidence="2" id="KW-0540">Nuclease</keyword>
<dbReference type="SUPFAM" id="SSF52980">
    <property type="entry name" value="Restriction endonuclease-like"/>
    <property type="match status" value="1"/>
</dbReference>
<proteinExistence type="predicted"/>
<dbReference type="PANTHER" id="PTHR35400">
    <property type="entry name" value="SLR1083 PROTEIN"/>
    <property type="match status" value="1"/>
</dbReference>
<dbReference type="PANTHER" id="PTHR35400:SF1">
    <property type="entry name" value="SLR1083 PROTEIN"/>
    <property type="match status" value="1"/>
</dbReference>
<keyword evidence="3" id="KW-1185">Reference proteome</keyword>
<dbReference type="Proteomes" id="UP001317488">
    <property type="component" value="Chromosome"/>
</dbReference>
<reference evidence="2 3" key="1">
    <citation type="submission" date="2019-12" db="EMBL/GenBank/DDBJ databases">
        <authorList>
            <person name="An T."/>
        </authorList>
    </citation>
    <scope>NUCLEOTIDE SEQUENCE [LARGE SCALE GENOMIC DNA]</scope>
    <source>
        <strain evidence="2 3">JCM 19900</strain>
    </source>
</reference>
<dbReference type="Pfam" id="PF05685">
    <property type="entry name" value="Uma2"/>
    <property type="match status" value="1"/>
</dbReference>
<organism evidence="2 3">
    <name type="scientific">Thermus antranikianii</name>
    <dbReference type="NCBI Taxonomy" id="88190"/>
    <lineage>
        <taxon>Bacteria</taxon>
        <taxon>Thermotogati</taxon>
        <taxon>Deinococcota</taxon>
        <taxon>Deinococci</taxon>
        <taxon>Thermales</taxon>
        <taxon>Thermaceae</taxon>
        <taxon>Thermus</taxon>
    </lineage>
</organism>
<dbReference type="GO" id="GO:0004519">
    <property type="term" value="F:endonuclease activity"/>
    <property type="evidence" value="ECO:0007669"/>
    <property type="project" value="UniProtKB-KW"/>
</dbReference>
<evidence type="ECO:0000259" key="1">
    <source>
        <dbReference type="Pfam" id="PF05685"/>
    </source>
</evidence>
<feature type="domain" description="Putative restriction endonuclease" evidence="1">
    <location>
        <begin position="10"/>
        <end position="178"/>
    </location>
</feature>
<dbReference type="InterPro" id="IPR011335">
    <property type="entry name" value="Restrct_endonuc-II-like"/>
</dbReference>
<name>A0ABY7RS84_9DEIN</name>
<protein>
    <submittedName>
        <fullName evidence="2">Uma2 family endonuclease</fullName>
    </submittedName>
</protein>
<dbReference type="RefSeq" id="WP_028494198.1">
    <property type="nucleotide sequence ID" value="NZ_CP046617.1"/>
</dbReference>
<dbReference type="Gene3D" id="3.90.1570.10">
    <property type="entry name" value="tt1808, chain A"/>
    <property type="match status" value="1"/>
</dbReference>
<keyword evidence="2" id="KW-0255">Endonuclease</keyword>